<reference evidence="1" key="1">
    <citation type="submission" date="2020-08" db="EMBL/GenBank/DDBJ databases">
        <title>Hyunsoonleella sp. strain SJ7 genome sequencing and assembly.</title>
        <authorList>
            <person name="Kim I."/>
        </authorList>
    </citation>
    <scope>NUCLEOTIDE SEQUENCE</scope>
    <source>
        <strain evidence="1">SJ7</strain>
    </source>
</reference>
<comment type="caution">
    <text evidence="1">The sequence shown here is derived from an EMBL/GenBank/DDBJ whole genome shotgun (WGS) entry which is preliminary data.</text>
</comment>
<protein>
    <submittedName>
        <fullName evidence="1">Uncharacterized protein</fullName>
    </submittedName>
</protein>
<keyword evidence="2" id="KW-1185">Reference proteome</keyword>
<proteinExistence type="predicted"/>
<dbReference type="Proteomes" id="UP000656244">
    <property type="component" value="Unassembled WGS sequence"/>
</dbReference>
<name>A0A923H8B4_9FLAO</name>
<dbReference type="RefSeq" id="WP_186560811.1">
    <property type="nucleotide sequence ID" value="NZ_JACNMF010000002.1"/>
</dbReference>
<organism evidence="1 2">
    <name type="scientific">Hyunsoonleella aquatilis</name>
    <dbReference type="NCBI Taxonomy" id="2762758"/>
    <lineage>
        <taxon>Bacteria</taxon>
        <taxon>Pseudomonadati</taxon>
        <taxon>Bacteroidota</taxon>
        <taxon>Flavobacteriia</taxon>
        <taxon>Flavobacteriales</taxon>
        <taxon>Flavobacteriaceae</taxon>
    </lineage>
</organism>
<accession>A0A923H8B4</accession>
<evidence type="ECO:0000313" key="2">
    <source>
        <dbReference type="Proteomes" id="UP000656244"/>
    </source>
</evidence>
<dbReference type="EMBL" id="JACNMF010000002">
    <property type="protein sequence ID" value="MBC3758230.1"/>
    <property type="molecule type" value="Genomic_DNA"/>
</dbReference>
<gene>
    <name evidence="1" type="ORF">H7U19_07435</name>
</gene>
<dbReference type="AlphaFoldDB" id="A0A923H8B4"/>
<sequence length="90" mass="10770">MLPFRSEIRNSPTQPTIKIFLSDESLDARVKKHLEHFKEIEEIEIRESIGQNRSNENITVFLKEDVDINKMKQSIDSSLWWYFEEDLVDE</sequence>
<evidence type="ECO:0000313" key="1">
    <source>
        <dbReference type="EMBL" id="MBC3758230.1"/>
    </source>
</evidence>